<protein>
    <submittedName>
        <fullName evidence="2">Aste57867_10462 protein</fullName>
    </submittedName>
</protein>
<dbReference type="OrthoDB" id="65067at2759"/>
<dbReference type="EMBL" id="VJMH01005209">
    <property type="protein sequence ID" value="KAF0698940.1"/>
    <property type="molecule type" value="Genomic_DNA"/>
</dbReference>
<evidence type="ECO:0000313" key="3">
    <source>
        <dbReference type="Proteomes" id="UP000332933"/>
    </source>
</evidence>
<evidence type="ECO:0000313" key="1">
    <source>
        <dbReference type="EMBL" id="KAF0698940.1"/>
    </source>
</evidence>
<organism evidence="2 3">
    <name type="scientific">Aphanomyces stellatus</name>
    <dbReference type="NCBI Taxonomy" id="120398"/>
    <lineage>
        <taxon>Eukaryota</taxon>
        <taxon>Sar</taxon>
        <taxon>Stramenopiles</taxon>
        <taxon>Oomycota</taxon>
        <taxon>Saprolegniomycetes</taxon>
        <taxon>Saprolegniales</taxon>
        <taxon>Verrucalvaceae</taxon>
        <taxon>Aphanomyces</taxon>
    </lineage>
</organism>
<dbReference type="EMBL" id="CAADRA010005230">
    <property type="protein sequence ID" value="VFT87336.1"/>
    <property type="molecule type" value="Genomic_DNA"/>
</dbReference>
<dbReference type="AlphaFoldDB" id="A0A485KR12"/>
<name>A0A485KR12_9STRA</name>
<sequence length="298" mass="34167">MTTMLPWRDVATAIVELQHDATSDQRVLVDRIRAYDDVIDDMKDWVSPNPHRTTWRDVTLLAHPTSRQLGKQWITAHMYHNTDRVFDTFGVPPHGHREMNSMEINFDEDGSHTFVQRAVGVWDAALETVVAMYREHTGSMFTMDGFHPIGSESHVEVDANTTLRQYRPRHGPFVNLLCGEFHESHRCILVIQQIQSDEAVGRNGVHRSRKMWIELKRDSPAVTSERVVHLMSHEMNALGRPVPLAETGRKWGVDLSSVDPAQVEARFLQAYRRHVAATIAERSAWYVALQAQVEQMRS</sequence>
<accession>A0A485KR12</accession>
<gene>
    <name evidence="2" type="primary">Aste57867_10462</name>
    <name evidence="1" type="ORF">As57867_010422</name>
    <name evidence="2" type="ORF">ASTE57867_10462</name>
</gene>
<reference evidence="1" key="2">
    <citation type="submission" date="2019-06" db="EMBL/GenBank/DDBJ databases">
        <title>Genomics analysis of Aphanomyces spp. identifies a new class of oomycete effector associated with host adaptation.</title>
        <authorList>
            <person name="Gaulin E."/>
        </authorList>
    </citation>
    <scope>NUCLEOTIDE SEQUENCE</scope>
    <source>
        <strain evidence="1">CBS 578.67</strain>
    </source>
</reference>
<reference evidence="2 3" key="1">
    <citation type="submission" date="2019-03" db="EMBL/GenBank/DDBJ databases">
        <authorList>
            <person name="Gaulin E."/>
            <person name="Dumas B."/>
        </authorList>
    </citation>
    <scope>NUCLEOTIDE SEQUENCE [LARGE SCALE GENOMIC DNA]</scope>
    <source>
        <strain evidence="2">CBS 568.67</strain>
    </source>
</reference>
<keyword evidence="3" id="KW-1185">Reference proteome</keyword>
<evidence type="ECO:0000313" key="2">
    <source>
        <dbReference type="EMBL" id="VFT87336.1"/>
    </source>
</evidence>
<dbReference type="Proteomes" id="UP000332933">
    <property type="component" value="Unassembled WGS sequence"/>
</dbReference>
<proteinExistence type="predicted"/>